<reference evidence="2 3" key="1">
    <citation type="journal article" date="2011" name="Proc. Natl. Acad. Sci. U.S.A.">
        <title>Evolutionary erosion of yeast sex chromosomes by mating-type switching accidents.</title>
        <authorList>
            <person name="Gordon J.L."/>
            <person name="Armisen D."/>
            <person name="Proux-Wera E."/>
            <person name="Oheigeartaigh S.S."/>
            <person name="Byrne K.P."/>
            <person name="Wolfe K.H."/>
        </authorList>
    </citation>
    <scope>NUCLEOTIDE SEQUENCE [LARGE SCALE GENOMIC DNA]</scope>
    <source>
        <strain evidence="3">ATCC 34711 / CBS 6284 / DSM 70876 / NBRC 10599 / NRRL Y-10934 / UCD 77-7</strain>
    </source>
</reference>
<gene>
    <name evidence="2" type="primary">TBLA0H00100</name>
    <name evidence="2" type="ORF">TBLA_0H00100</name>
</gene>
<organism evidence="2 3">
    <name type="scientific">Henningerozyma blattae (strain ATCC 34711 / CBS 6284 / DSM 70876 / NBRC 10599 / NRRL Y-10934 / UCD 77-7)</name>
    <name type="common">Yeast</name>
    <name type="synonym">Tetrapisispora blattae</name>
    <dbReference type="NCBI Taxonomy" id="1071380"/>
    <lineage>
        <taxon>Eukaryota</taxon>
        <taxon>Fungi</taxon>
        <taxon>Dikarya</taxon>
        <taxon>Ascomycota</taxon>
        <taxon>Saccharomycotina</taxon>
        <taxon>Saccharomycetes</taxon>
        <taxon>Saccharomycetales</taxon>
        <taxon>Saccharomycetaceae</taxon>
        <taxon>Henningerozyma</taxon>
    </lineage>
</organism>
<dbReference type="AlphaFoldDB" id="I2H7F3"/>
<name>I2H7F3_HENB6</name>
<feature type="compositionally biased region" description="Polar residues" evidence="1">
    <location>
        <begin position="414"/>
        <end position="438"/>
    </location>
</feature>
<accession>I2H7F3</accession>
<feature type="region of interest" description="Disordered" evidence="1">
    <location>
        <begin position="62"/>
        <end position="191"/>
    </location>
</feature>
<feature type="compositionally biased region" description="Low complexity" evidence="1">
    <location>
        <begin position="129"/>
        <end position="184"/>
    </location>
</feature>
<dbReference type="RefSeq" id="XP_004181824.1">
    <property type="nucleotide sequence ID" value="XM_004181776.1"/>
</dbReference>
<dbReference type="EMBL" id="HE806323">
    <property type="protein sequence ID" value="CCH62305.1"/>
    <property type="molecule type" value="Genomic_DNA"/>
</dbReference>
<dbReference type="Proteomes" id="UP000002866">
    <property type="component" value="Chromosome 8"/>
</dbReference>
<dbReference type="HOGENOM" id="CLU_625817_0_0_1"/>
<evidence type="ECO:0000313" key="2">
    <source>
        <dbReference type="EMBL" id="CCH62305.1"/>
    </source>
</evidence>
<keyword evidence="3" id="KW-1185">Reference proteome</keyword>
<protein>
    <submittedName>
        <fullName evidence="2">Uncharacterized protein</fullName>
    </submittedName>
</protein>
<sequence>MVNLLQRESQELWSVTIPIIGGIESISLKLVVFVSNQVVFNENVFPLEHTLAVNISHDPATNTISGIPIYPKTGSNTTAPRSMNNQNTGLSESEDIPINSLNTSDISSSDTSSNTTASSTHSGSDHTCSSRNSPSSPTLSLSIDSSSPNSESTLNSLHDLTSSSSSEPLFPSASDISESSSHNSDPNYIPSLDSNISIQDLQNDEISNQTSNDKNFVDVLSNIPNDNISTSRDEMDIDLYETDNCEDSHSLLTDWMLKMQQALVQLYNESNHINSSFHNYIRDLASQMDITFQVQNQKISQIINDKSSSQRLNHDVIQAQNDVSPLLKHKLDTVAMIDATKPDAAQSSKRQRVSNTMDNSEHLVTQLSSLDHESFDSLQIPPGLLDNSDEISMAVREIHRRYKDLAKSAVIPSEWSTGPTPQLTLPHSMPQTFPLTHQ</sequence>
<dbReference type="GeneID" id="14497854"/>
<feature type="region of interest" description="Disordered" evidence="1">
    <location>
        <begin position="413"/>
        <end position="438"/>
    </location>
</feature>
<feature type="compositionally biased region" description="Polar residues" evidence="1">
    <location>
        <begin position="73"/>
        <end position="91"/>
    </location>
</feature>
<dbReference type="InParanoid" id="I2H7F3"/>
<feature type="compositionally biased region" description="Low complexity" evidence="1">
    <location>
        <begin position="99"/>
        <end position="122"/>
    </location>
</feature>
<evidence type="ECO:0000256" key="1">
    <source>
        <dbReference type="SAM" id="MobiDB-lite"/>
    </source>
</evidence>
<proteinExistence type="predicted"/>
<dbReference type="KEGG" id="tbl:TBLA_0H00100"/>
<evidence type="ECO:0000313" key="3">
    <source>
        <dbReference type="Proteomes" id="UP000002866"/>
    </source>
</evidence>